<protein>
    <submittedName>
        <fullName evidence="1">Uncharacterized protein</fullName>
    </submittedName>
</protein>
<dbReference type="RefSeq" id="WP_184165776.1">
    <property type="nucleotide sequence ID" value="NZ_JACHLN010000002.1"/>
</dbReference>
<proteinExistence type="predicted"/>
<name>A0A7W7NSL6_9SPHN</name>
<comment type="caution">
    <text evidence="1">The sequence shown here is derived from an EMBL/GenBank/DDBJ whole genome shotgun (WGS) entry which is preliminary data.</text>
</comment>
<evidence type="ECO:0000313" key="2">
    <source>
        <dbReference type="Proteomes" id="UP000575241"/>
    </source>
</evidence>
<dbReference type="AlphaFoldDB" id="A0A7W7NSL6"/>
<sequence length="169" mass="19396">MREAAPCICATLDDMAVVHIGGDGHDERVFATIDVVRWHGDLLWWPKLSRCTACGQDWMIAQEERIYDDHYLKRLTPDEAGAIMARDLWPDDFLCYEAVLRFGQRNSRAFRFLDPRSGLLPIIEDLRKERPGISEAEIGELIGISEKQVVRLMGPEGWFERIGRKLLAL</sequence>
<gene>
    <name evidence="1" type="ORF">HNP52_001828</name>
</gene>
<accession>A0A7W7NSL6</accession>
<evidence type="ECO:0000313" key="1">
    <source>
        <dbReference type="EMBL" id="MBB4838759.1"/>
    </source>
</evidence>
<dbReference type="Proteomes" id="UP000575241">
    <property type="component" value="Unassembled WGS sequence"/>
</dbReference>
<organism evidence="1 2">
    <name type="scientific">Sphingomonas kyeonggiensis</name>
    <dbReference type="NCBI Taxonomy" id="1268553"/>
    <lineage>
        <taxon>Bacteria</taxon>
        <taxon>Pseudomonadati</taxon>
        <taxon>Pseudomonadota</taxon>
        <taxon>Alphaproteobacteria</taxon>
        <taxon>Sphingomonadales</taxon>
        <taxon>Sphingomonadaceae</taxon>
        <taxon>Sphingomonas</taxon>
    </lineage>
</organism>
<dbReference type="EMBL" id="JACHLN010000002">
    <property type="protein sequence ID" value="MBB4838759.1"/>
    <property type="molecule type" value="Genomic_DNA"/>
</dbReference>
<reference evidence="1 2" key="1">
    <citation type="submission" date="2020-08" db="EMBL/GenBank/DDBJ databases">
        <title>Functional genomics of gut bacteria from endangered species of beetles.</title>
        <authorList>
            <person name="Carlos-Shanley C."/>
        </authorList>
    </citation>
    <scope>NUCLEOTIDE SEQUENCE [LARGE SCALE GENOMIC DNA]</scope>
    <source>
        <strain evidence="1 2">S00224</strain>
    </source>
</reference>
<keyword evidence="2" id="KW-1185">Reference proteome</keyword>